<sequence>MDVITRPMSSSLNPNAPMFIPRVYQAVEDFSDEWWELVHSSPWFRDYWLQECFQDPQNALDFSLNDEPVLPNIDSVFFDGYTTTQPEEDEEEEEEEERDYYRDLVSFGALKWQKSRGVADKSPKYFEKAPKFVNLKVNPRPIQQPR</sequence>
<accession>A0A200R3C5</accession>
<dbReference type="OrthoDB" id="1918588at2759"/>
<dbReference type="PANTHER" id="PTHR33790">
    <property type="entry name" value="OS05G0344200 PROTEIN"/>
    <property type="match status" value="1"/>
</dbReference>
<reference evidence="1 2" key="1">
    <citation type="journal article" date="2017" name="Mol. Plant">
        <title>The Genome of Medicinal Plant Macleaya cordata Provides New Insights into Benzylisoquinoline Alkaloids Metabolism.</title>
        <authorList>
            <person name="Liu X."/>
            <person name="Liu Y."/>
            <person name="Huang P."/>
            <person name="Ma Y."/>
            <person name="Qing Z."/>
            <person name="Tang Q."/>
            <person name="Cao H."/>
            <person name="Cheng P."/>
            <person name="Zheng Y."/>
            <person name="Yuan Z."/>
            <person name="Zhou Y."/>
            <person name="Liu J."/>
            <person name="Tang Z."/>
            <person name="Zhuo Y."/>
            <person name="Zhang Y."/>
            <person name="Yu L."/>
            <person name="Huang J."/>
            <person name="Yang P."/>
            <person name="Peng Q."/>
            <person name="Zhang J."/>
            <person name="Jiang W."/>
            <person name="Zhang Z."/>
            <person name="Lin K."/>
            <person name="Ro D.K."/>
            <person name="Chen X."/>
            <person name="Xiong X."/>
            <person name="Shang Y."/>
            <person name="Huang S."/>
            <person name="Zeng J."/>
        </authorList>
    </citation>
    <scope>NUCLEOTIDE SEQUENCE [LARGE SCALE GENOMIC DNA]</scope>
    <source>
        <strain evidence="2">cv. BLH2017</strain>
        <tissue evidence="1">Root</tissue>
    </source>
</reference>
<dbReference type="Pfam" id="PF07145">
    <property type="entry name" value="PAM2"/>
    <property type="match status" value="1"/>
</dbReference>
<dbReference type="PANTHER" id="PTHR33790:SF1">
    <property type="entry name" value="PROTEIN EARLY RESPONSIVE TO DEHYDRATION 15"/>
    <property type="match status" value="1"/>
</dbReference>
<evidence type="ECO:0000313" key="2">
    <source>
        <dbReference type="Proteomes" id="UP000195402"/>
    </source>
</evidence>
<organism evidence="1 2">
    <name type="scientific">Macleaya cordata</name>
    <name type="common">Five-seeded plume-poppy</name>
    <name type="synonym">Bocconia cordata</name>
    <dbReference type="NCBI Taxonomy" id="56857"/>
    <lineage>
        <taxon>Eukaryota</taxon>
        <taxon>Viridiplantae</taxon>
        <taxon>Streptophyta</taxon>
        <taxon>Embryophyta</taxon>
        <taxon>Tracheophyta</taxon>
        <taxon>Spermatophyta</taxon>
        <taxon>Magnoliopsida</taxon>
        <taxon>Ranunculales</taxon>
        <taxon>Papaveraceae</taxon>
        <taxon>Papaveroideae</taxon>
        <taxon>Macleaya</taxon>
    </lineage>
</organism>
<dbReference type="AlphaFoldDB" id="A0A200R3C5"/>
<dbReference type="Proteomes" id="UP000195402">
    <property type="component" value="Unassembled WGS sequence"/>
</dbReference>
<dbReference type="InterPro" id="IPR040414">
    <property type="entry name" value="CID1/CID2"/>
</dbReference>
<proteinExistence type="predicted"/>
<keyword evidence="2" id="KW-1185">Reference proteome</keyword>
<dbReference type="InterPro" id="IPR009818">
    <property type="entry name" value="PAM2_motif"/>
</dbReference>
<name>A0A200R3C5_MACCD</name>
<dbReference type="OMA" id="WWRLVSA"/>
<gene>
    <name evidence="1" type="ORF">BVC80_1837g11</name>
</gene>
<dbReference type="STRING" id="56857.A0A200R3C5"/>
<comment type="caution">
    <text evidence="1">The sequence shown here is derived from an EMBL/GenBank/DDBJ whole genome shotgun (WGS) entry which is preliminary data.</text>
</comment>
<evidence type="ECO:0000313" key="1">
    <source>
        <dbReference type="EMBL" id="OVA17216.1"/>
    </source>
</evidence>
<protein>
    <submittedName>
        <fullName evidence="1">Ataxin-2</fullName>
    </submittedName>
</protein>
<dbReference type="InParanoid" id="A0A200R3C5"/>
<dbReference type="EMBL" id="MVGT01000438">
    <property type="protein sequence ID" value="OVA17216.1"/>
    <property type="molecule type" value="Genomic_DNA"/>
</dbReference>